<name>Q6LIS3_PHOPR</name>
<proteinExistence type="predicted"/>
<dbReference type="RefSeq" id="WP_011221005.1">
    <property type="nucleotide sequence ID" value="NC_006371.1"/>
</dbReference>
<evidence type="ECO:0000313" key="1">
    <source>
        <dbReference type="EMBL" id="CAG22807.1"/>
    </source>
</evidence>
<dbReference type="KEGG" id="ppr:PBPRB0935"/>
<evidence type="ECO:0000313" key="2">
    <source>
        <dbReference type="Proteomes" id="UP000000593"/>
    </source>
</evidence>
<reference evidence="2" key="1">
    <citation type="journal article" date="2005" name="Science">
        <title>Life at depth: Photobacterium profundum genome sequence and expression analysis.</title>
        <authorList>
            <person name="Vezzi A."/>
            <person name="Campanaro S."/>
            <person name="D'Angelo M."/>
            <person name="Simonato F."/>
            <person name="Vitulo N."/>
            <person name="Lauro F.M."/>
            <person name="Cestaro A."/>
            <person name="Malacrida G."/>
            <person name="Simionati B."/>
            <person name="Cannata N."/>
            <person name="Romualdi C."/>
            <person name="Bartlett D.H."/>
            <person name="Valle G."/>
        </authorList>
    </citation>
    <scope>NUCLEOTIDE SEQUENCE [LARGE SCALE GENOMIC DNA]</scope>
    <source>
        <strain evidence="2">ATCC BAA-1253 / SS9</strain>
    </source>
</reference>
<gene>
    <name evidence="1" type="ordered locus">PBPRB0935</name>
</gene>
<dbReference type="AlphaFoldDB" id="Q6LIS3"/>
<dbReference type="Proteomes" id="UP000000593">
    <property type="component" value="Chromosome 2"/>
</dbReference>
<accession>Q6LIS3</accession>
<dbReference type="EMBL" id="CR378678">
    <property type="protein sequence ID" value="CAG22807.1"/>
    <property type="molecule type" value="Genomic_DNA"/>
</dbReference>
<sequence>MKITVGLIISVVLLSACGGGSSDSATPVAKEDPKLSGIYQSSDAVMLVDTSLNNGVIAADSSGNVFTFDAVTQNNNELNLKGVHLWSPAVDFYDSSLGLEISFTGNVANAMATIDNKSFVHTFKKQADSLPLNKLVGTHTNEADGSTWTIDANGNLTINGMCTFTGKITAKDYYYKATADATGCSSSTYDGKYEGYALTINESDHMYFVGALYNDLNMVWAQLDCNYPSL</sequence>
<organism evidence="1 2">
    <name type="scientific">Photobacterium profundum (strain SS9)</name>
    <dbReference type="NCBI Taxonomy" id="298386"/>
    <lineage>
        <taxon>Bacteria</taxon>
        <taxon>Pseudomonadati</taxon>
        <taxon>Pseudomonadota</taxon>
        <taxon>Gammaproteobacteria</taxon>
        <taxon>Vibrionales</taxon>
        <taxon>Vibrionaceae</taxon>
        <taxon>Photobacterium</taxon>
    </lineage>
</organism>
<dbReference type="eggNOG" id="ENOG5031PWK">
    <property type="taxonomic scope" value="Bacteria"/>
</dbReference>
<dbReference type="HOGENOM" id="CLU_094987_0_0_6"/>
<dbReference type="PROSITE" id="PS51257">
    <property type="entry name" value="PROKAR_LIPOPROTEIN"/>
    <property type="match status" value="1"/>
</dbReference>
<evidence type="ECO:0008006" key="3">
    <source>
        <dbReference type="Google" id="ProtNLM"/>
    </source>
</evidence>
<protein>
    <recommendedName>
        <fullName evidence="3">Lipoprotein</fullName>
    </recommendedName>
</protein>
<keyword evidence="2" id="KW-1185">Reference proteome</keyword>